<dbReference type="PANTHER" id="PTHR30055">
    <property type="entry name" value="HTH-TYPE TRANSCRIPTIONAL REGULATOR RUTR"/>
    <property type="match status" value="1"/>
</dbReference>
<gene>
    <name evidence="6" type="ORF">GCM10009849_09320</name>
</gene>
<feature type="DNA-binding region" description="H-T-H motif" evidence="4">
    <location>
        <begin position="34"/>
        <end position="53"/>
    </location>
</feature>
<evidence type="ECO:0000259" key="5">
    <source>
        <dbReference type="PROSITE" id="PS50977"/>
    </source>
</evidence>
<dbReference type="Pfam" id="PF00440">
    <property type="entry name" value="TetR_N"/>
    <property type="match status" value="1"/>
</dbReference>
<dbReference type="PANTHER" id="PTHR30055:SF234">
    <property type="entry name" value="HTH-TYPE TRANSCRIPTIONAL REGULATOR BETI"/>
    <property type="match status" value="1"/>
</dbReference>
<dbReference type="InterPro" id="IPR023772">
    <property type="entry name" value="DNA-bd_HTH_TetR-type_CS"/>
</dbReference>
<dbReference type="PROSITE" id="PS50977">
    <property type="entry name" value="HTH_TETR_2"/>
    <property type="match status" value="1"/>
</dbReference>
<reference evidence="7" key="1">
    <citation type="journal article" date="2019" name="Int. J. Syst. Evol. Microbiol.">
        <title>The Global Catalogue of Microorganisms (GCM) 10K type strain sequencing project: providing services to taxonomists for standard genome sequencing and annotation.</title>
        <authorList>
            <consortium name="The Broad Institute Genomics Platform"/>
            <consortium name="The Broad Institute Genome Sequencing Center for Infectious Disease"/>
            <person name="Wu L."/>
            <person name="Ma J."/>
        </authorList>
    </citation>
    <scope>NUCLEOTIDE SEQUENCE [LARGE SCALE GENOMIC DNA]</scope>
    <source>
        <strain evidence="7">JCM 16034</strain>
    </source>
</reference>
<dbReference type="PRINTS" id="PR00455">
    <property type="entry name" value="HTHTETR"/>
</dbReference>
<evidence type="ECO:0000256" key="2">
    <source>
        <dbReference type="ARBA" id="ARBA00023125"/>
    </source>
</evidence>
<dbReference type="SUPFAM" id="SSF48498">
    <property type="entry name" value="Tetracyclin repressor-like, C-terminal domain"/>
    <property type="match status" value="1"/>
</dbReference>
<dbReference type="PROSITE" id="PS01081">
    <property type="entry name" value="HTH_TETR_1"/>
    <property type="match status" value="1"/>
</dbReference>
<dbReference type="EMBL" id="BAAAQW010000003">
    <property type="protein sequence ID" value="GAA2198065.1"/>
    <property type="molecule type" value="Genomic_DNA"/>
</dbReference>
<evidence type="ECO:0000256" key="4">
    <source>
        <dbReference type="PROSITE-ProRule" id="PRU00335"/>
    </source>
</evidence>
<comment type="caution">
    <text evidence="6">The sequence shown here is derived from an EMBL/GenBank/DDBJ whole genome shotgun (WGS) entry which is preliminary data.</text>
</comment>
<protein>
    <submittedName>
        <fullName evidence="6">TetR/AcrR family transcriptional regulator</fullName>
    </submittedName>
</protein>
<keyword evidence="7" id="KW-1185">Reference proteome</keyword>
<dbReference type="InterPro" id="IPR001647">
    <property type="entry name" value="HTH_TetR"/>
</dbReference>
<dbReference type="Proteomes" id="UP001500432">
    <property type="component" value="Unassembled WGS sequence"/>
</dbReference>
<evidence type="ECO:0000256" key="1">
    <source>
        <dbReference type="ARBA" id="ARBA00023015"/>
    </source>
</evidence>
<dbReference type="SUPFAM" id="SSF46689">
    <property type="entry name" value="Homeodomain-like"/>
    <property type="match status" value="1"/>
</dbReference>
<dbReference type="RefSeq" id="WP_344298508.1">
    <property type="nucleotide sequence ID" value="NZ_BAAAQW010000003.1"/>
</dbReference>
<feature type="domain" description="HTH tetR-type" evidence="5">
    <location>
        <begin position="11"/>
        <end position="71"/>
    </location>
</feature>
<dbReference type="InterPro" id="IPR036271">
    <property type="entry name" value="Tet_transcr_reg_TetR-rel_C_sf"/>
</dbReference>
<dbReference type="Gene3D" id="1.10.10.60">
    <property type="entry name" value="Homeodomain-like"/>
    <property type="match status" value="1"/>
</dbReference>
<keyword evidence="3" id="KW-0804">Transcription</keyword>
<proteinExistence type="predicted"/>
<evidence type="ECO:0000256" key="3">
    <source>
        <dbReference type="ARBA" id="ARBA00023163"/>
    </source>
</evidence>
<dbReference type="Gene3D" id="1.10.357.10">
    <property type="entry name" value="Tetracycline Repressor, domain 2"/>
    <property type="match status" value="1"/>
</dbReference>
<sequence length="220" mass="24196">MSAQPRTARGTRTRARLLAAAEDVFASAGYHDASIVRITEQAGIGLGTFYLYFGGKQEIFDEVVDDLNARVRHAMTEAARAAEDRFDAEREGFRAFFRFTAQHPALYRIIRQAEFVSPGAQRRHYERIVRSYAHGLAAAQDAGEVRPLDPEIAAWALMGMGELIGMRYILWEAGGDGGTGGAPRDIPDHVLDELMALIQRGLAPDAPPSAATSREDVRHD</sequence>
<dbReference type="InterPro" id="IPR009057">
    <property type="entry name" value="Homeodomain-like_sf"/>
</dbReference>
<accession>A0ABP5NHN9</accession>
<dbReference type="InterPro" id="IPR050109">
    <property type="entry name" value="HTH-type_TetR-like_transc_reg"/>
</dbReference>
<keyword evidence="2 4" id="KW-0238">DNA-binding</keyword>
<name>A0ABP5NHN9_9MICC</name>
<evidence type="ECO:0000313" key="6">
    <source>
        <dbReference type="EMBL" id="GAA2198065.1"/>
    </source>
</evidence>
<evidence type="ECO:0000313" key="7">
    <source>
        <dbReference type="Proteomes" id="UP001500432"/>
    </source>
</evidence>
<organism evidence="6 7">
    <name type="scientific">Sinomonas flava</name>
    <dbReference type="NCBI Taxonomy" id="496857"/>
    <lineage>
        <taxon>Bacteria</taxon>
        <taxon>Bacillati</taxon>
        <taxon>Actinomycetota</taxon>
        <taxon>Actinomycetes</taxon>
        <taxon>Micrococcales</taxon>
        <taxon>Micrococcaceae</taxon>
        <taxon>Sinomonas</taxon>
    </lineage>
</organism>
<keyword evidence="1" id="KW-0805">Transcription regulation</keyword>